<evidence type="ECO:0000313" key="2">
    <source>
        <dbReference type="Proteomes" id="UP000235589"/>
    </source>
</evidence>
<evidence type="ECO:0000313" key="1">
    <source>
        <dbReference type="EMBL" id="AUO18914.1"/>
    </source>
</evidence>
<sequence length="110" mass="12271">MIRINNSLIINAESPNEIKNVIIDDLDIITCGLSLKSSVTASSIDDSGFLYCIQRGFSTCGSDEIILPQEFKIGWDKKAENIYPCLELVTLMLVSGKTPDEISENIYFYN</sequence>
<keyword evidence="1" id="KW-0436">Ligase</keyword>
<dbReference type="RefSeq" id="WP_102365166.1">
    <property type="nucleotide sequence ID" value="NZ_CP020991.1"/>
</dbReference>
<accession>A0A2K9P0W8</accession>
<protein>
    <submittedName>
        <fullName evidence="1">Mur ligase, middle domain protein</fullName>
    </submittedName>
</protein>
<name>A0A2K9P0W8_9FIRM</name>
<dbReference type="AlphaFoldDB" id="A0A2K9P0W8"/>
<gene>
    <name evidence="1" type="ORF">B9O19_00731</name>
</gene>
<reference evidence="1 2" key="1">
    <citation type="submission" date="2017-04" db="EMBL/GenBank/DDBJ databases">
        <title>Monoglobus pectinilyticus 14 draft genome.</title>
        <authorList>
            <person name="Kim C."/>
            <person name="Rosendale D.I."/>
            <person name="Kelly W.J."/>
            <person name="Tannock G.W."/>
            <person name="Patchett M.L."/>
            <person name="Jordens J.Z."/>
        </authorList>
    </citation>
    <scope>NUCLEOTIDE SEQUENCE [LARGE SCALE GENOMIC DNA]</scope>
    <source>
        <strain evidence="1 2">14</strain>
    </source>
</reference>
<dbReference type="Proteomes" id="UP000235589">
    <property type="component" value="Chromosome"/>
</dbReference>
<dbReference type="GO" id="GO:0016874">
    <property type="term" value="F:ligase activity"/>
    <property type="evidence" value="ECO:0007669"/>
    <property type="project" value="UniProtKB-KW"/>
</dbReference>
<proteinExistence type="predicted"/>
<dbReference type="EMBL" id="CP020991">
    <property type="protein sequence ID" value="AUO18914.1"/>
    <property type="molecule type" value="Genomic_DNA"/>
</dbReference>
<keyword evidence="2" id="KW-1185">Reference proteome</keyword>
<dbReference type="KEGG" id="mpec:B9O19_00731"/>
<dbReference type="GeneID" id="98062155"/>
<organism evidence="1 2">
    <name type="scientific">Monoglobus pectinilyticus</name>
    <dbReference type="NCBI Taxonomy" id="1981510"/>
    <lineage>
        <taxon>Bacteria</taxon>
        <taxon>Bacillati</taxon>
        <taxon>Bacillota</taxon>
        <taxon>Clostridia</taxon>
        <taxon>Monoglobales</taxon>
        <taxon>Monoglobaceae</taxon>
        <taxon>Monoglobus</taxon>
    </lineage>
</organism>